<comment type="caution">
    <text evidence="4">The sequence shown here is derived from an EMBL/GenBank/DDBJ whole genome shotgun (WGS) entry which is preliminary data.</text>
</comment>
<keyword evidence="1" id="KW-0997">Cell inner membrane</keyword>
<keyword evidence="1" id="KW-0479">Metal-binding</keyword>
<dbReference type="InterPro" id="IPR026037">
    <property type="entry name" value="PgpA"/>
</dbReference>
<dbReference type="KEGG" id="hja:BST95_00050"/>
<keyword evidence="2" id="KW-1133">Transmembrane helix</keyword>
<evidence type="ECO:0000313" key="4">
    <source>
        <dbReference type="EMBL" id="PLW84883.1"/>
    </source>
</evidence>
<evidence type="ECO:0000259" key="3">
    <source>
        <dbReference type="Pfam" id="PF04608"/>
    </source>
</evidence>
<keyword evidence="1" id="KW-0460">Magnesium</keyword>
<name>A0AAP8MBS1_9GAMM</name>
<proteinExistence type="predicted"/>
<sequence length="165" mass="17865">MPDSISPNPLKSPIQFLAFGLGSGLAPKAPGTFGTIAAVPLFWLLSHLSLEMYTVALVVAFVAGIWICDKASKELGVHDHPGIVWDEFVGYWLTMWALPADWVWMLAGFVAFRIFDIAKPWPIGWLDKRVDGGLGIMIDDIVAGLMACGVLHIAHTVIPAQAGIQ</sequence>
<dbReference type="AlphaFoldDB" id="A0AAP8MBS1"/>
<comment type="catalytic activity">
    <reaction evidence="1">
        <text>a 1,2-diacyl-sn-glycero-3-phospho-(1'-sn-glycero-3'-phosphate) + H2O = a 1,2-diacyl-sn-glycero-3-phospho-(1'-sn-glycerol) + phosphate</text>
        <dbReference type="Rhea" id="RHEA:33751"/>
        <dbReference type="ChEBI" id="CHEBI:15377"/>
        <dbReference type="ChEBI" id="CHEBI:43474"/>
        <dbReference type="ChEBI" id="CHEBI:60110"/>
        <dbReference type="ChEBI" id="CHEBI:64716"/>
        <dbReference type="EC" id="3.1.3.27"/>
    </reaction>
</comment>
<evidence type="ECO:0000256" key="1">
    <source>
        <dbReference type="PIRNR" id="PIRNR006162"/>
    </source>
</evidence>
<dbReference type="Pfam" id="PF04608">
    <property type="entry name" value="PgpA"/>
    <property type="match status" value="1"/>
</dbReference>
<dbReference type="InterPro" id="IPR007686">
    <property type="entry name" value="YutG/PgpA"/>
</dbReference>
<feature type="transmembrane region" description="Helical" evidence="2">
    <location>
        <begin position="50"/>
        <end position="68"/>
    </location>
</feature>
<dbReference type="GO" id="GO:0005886">
    <property type="term" value="C:plasma membrane"/>
    <property type="evidence" value="ECO:0007669"/>
    <property type="project" value="UniProtKB-SubCell"/>
</dbReference>
<dbReference type="PANTHER" id="PTHR36305:SF1">
    <property type="entry name" value="PHOSPHATIDYLGLYCEROPHOSPHATASE A"/>
    <property type="match status" value="1"/>
</dbReference>
<keyword evidence="1" id="KW-0442">Lipid degradation</keyword>
<dbReference type="EMBL" id="PKUR01000005">
    <property type="protein sequence ID" value="PLW84883.1"/>
    <property type="molecule type" value="Genomic_DNA"/>
</dbReference>
<reference evidence="4 5" key="1">
    <citation type="submission" date="2018-01" db="EMBL/GenBank/DDBJ databases">
        <title>The draft genome sequence of Halioglobus japonicus S1-36.</title>
        <authorList>
            <person name="Du Z.-J."/>
            <person name="Shi M.-J."/>
        </authorList>
    </citation>
    <scope>NUCLEOTIDE SEQUENCE [LARGE SCALE GENOMIC DNA]</scope>
    <source>
        <strain evidence="4 5">S1-36</strain>
    </source>
</reference>
<feature type="domain" description="YutG/PgpA" evidence="3">
    <location>
        <begin position="17"/>
        <end position="155"/>
    </location>
</feature>
<dbReference type="GO" id="GO:0009395">
    <property type="term" value="P:phospholipid catabolic process"/>
    <property type="evidence" value="ECO:0007669"/>
    <property type="project" value="UniProtKB-KW"/>
</dbReference>
<dbReference type="GO" id="GO:0008962">
    <property type="term" value="F:phosphatidylglycerophosphatase activity"/>
    <property type="evidence" value="ECO:0007669"/>
    <property type="project" value="UniProtKB-EC"/>
</dbReference>
<comment type="pathway">
    <text evidence="1">Phospholipid metabolism; phosphatidylglycerol biosynthesis; phosphatidylglycerol from CDP-diacylglycerol: step 2/2.</text>
</comment>
<accession>A0AAP8MBS1</accession>
<comment type="function">
    <text evidence="1">Lipid phosphatase which dephosphorylates phosphatidylglycerophosphate (PGP) to phosphatidylglycerol (PG).</text>
</comment>
<dbReference type="SUPFAM" id="SSF101307">
    <property type="entry name" value="YutG-like"/>
    <property type="match status" value="1"/>
</dbReference>
<comment type="subcellular location">
    <subcellularLocation>
        <location evidence="1">Cell inner membrane</location>
        <topology evidence="1">Multi-pass membrane protein</topology>
    </subcellularLocation>
</comment>
<keyword evidence="1" id="KW-0443">Lipid metabolism</keyword>
<keyword evidence="1 2" id="KW-0472">Membrane</keyword>
<dbReference type="PANTHER" id="PTHR36305">
    <property type="entry name" value="PHOSPHATIDYLGLYCEROPHOSPHATASE A"/>
    <property type="match status" value="1"/>
</dbReference>
<gene>
    <name evidence="4" type="ORF">C0029_17145</name>
</gene>
<dbReference type="EC" id="3.1.3.27" evidence="1"/>
<dbReference type="Proteomes" id="UP000235162">
    <property type="component" value="Unassembled WGS sequence"/>
</dbReference>
<keyword evidence="1" id="KW-1003">Cell membrane</keyword>
<keyword evidence="1" id="KW-1208">Phospholipid metabolism</keyword>
<keyword evidence="5" id="KW-1185">Reference proteome</keyword>
<protein>
    <recommendedName>
        <fullName evidence="1">Phosphatidylglycerophosphatase A</fullName>
        <ecNumber evidence="1">3.1.3.27</ecNumber>
    </recommendedName>
    <alternativeName>
        <fullName evidence="1">Phosphatidylglycerolphosphate phosphatase A</fullName>
    </alternativeName>
</protein>
<organism evidence="4 5">
    <name type="scientific">Halioglobus japonicus</name>
    <dbReference type="NCBI Taxonomy" id="930805"/>
    <lineage>
        <taxon>Bacteria</taxon>
        <taxon>Pseudomonadati</taxon>
        <taxon>Pseudomonadota</taxon>
        <taxon>Gammaproteobacteria</taxon>
        <taxon>Cellvibrionales</taxon>
        <taxon>Halieaceae</taxon>
        <taxon>Halioglobus</taxon>
    </lineage>
</organism>
<dbReference type="PIRSF" id="PIRSF006162">
    <property type="entry name" value="PgpA"/>
    <property type="match status" value="1"/>
</dbReference>
<keyword evidence="1 2" id="KW-0812">Transmembrane</keyword>
<comment type="cofactor">
    <cofactor evidence="1">
        <name>Mg(2+)</name>
        <dbReference type="ChEBI" id="CHEBI:18420"/>
    </cofactor>
</comment>
<evidence type="ECO:0000313" key="5">
    <source>
        <dbReference type="Proteomes" id="UP000235162"/>
    </source>
</evidence>
<keyword evidence="1" id="KW-0595">Phospholipid degradation</keyword>
<keyword evidence="1" id="KW-0378">Hydrolase</keyword>
<evidence type="ECO:0000256" key="2">
    <source>
        <dbReference type="SAM" id="Phobius"/>
    </source>
</evidence>
<dbReference type="CDD" id="cd06971">
    <property type="entry name" value="PgpA"/>
    <property type="match status" value="1"/>
</dbReference>
<dbReference type="InterPro" id="IPR036681">
    <property type="entry name" value="PgpA-like_sf"/>
</dbReference>
<feature type="transmembrane region" description="Helical" evidence="2">
    <location>
        <begin position="89"/>
        <end position="115"/>
    </location>
</feature>
<dbReference type="GO" id="GO:0046872">
    <property type="term" value="F:metal ion binding"/>
    <property type="evidence" value="ECO:0007669"/>
    <property type="project" value="UniProtKB-KW"/>
</dbReference>